<dbReference type="EMBL" id="JBBKAI010000002">
    <property type="protein sequence ID" value="MEJ8661645.1"/>
    <property type="molecule type" value="Genomic_DNA"/>
</dbReference>
<evidence type="ECO:0000313" key="1">
    <source>
        <dbReference type="EMBL" id="MEJ8661645.1"/>
    </source>
</evidence>
<sequence>MSDAKRSARAEQAKGAVKEAVGRLVGNERMTADGRSMRARGDLREAVHKIRDAFRR</sequence>
<dbReference type="Proteomes" id="UP001375539">
    <property type="component" value="Unassembled WGS sequence"/>
</dbReference>
<reference evidence="1" key="1">
    <citation type="submission" date="2024-03" db="EMBL/GenBank/DDBJ databases">
        <title>Novel Streptomyces species of biotechnological and ecological value are a feature of Machair soil.</title>
        <authorList>
            <person name="Prole J.R."/>
            <person name="Goodfellow M."/>
            <person name="Allenby N."/>
            <person name="Ward A.C."/>
        </authorList>
    </citation>
    <scope>NUCLEOTIDE SEQUENCE</scope>
    <source>
        <strain evidence="1">MS1.AVA.4</strain>
    </source>
</reference>
<accession>A0ACC6QT18</accession>
<organism evidence="1 2">
    <name type="scientific">Streptomyces pratisoli</name>
    <dbReference type="NCBI Taxonomy" id="3139917"/>
    <lineage>
        <taxon>Bacteria</taxon>
        <taxon>Bacillati</taxon>
        <taxon>Actinomycetota</taxon>
        <taxon>Actinomycetes</taxon>
        <taxon>Kitasatosporales</taxon>
        <taxon>Streptomycetaceae</taxon>
        <taxon>Streptomyces</taxon>
    </lineage>
</organism>
<proteinExistence type="predicted"/>
<comment type="caution">
    <text evidence="1">The sequence shown here is derived from an EMBL/GenBank/DDBJ whole genome shotgun (WGS) entry which is preliminary data.</text>
</comment>
<gene>
    <name evidence="1" type="ORF">WKI58_34925</name>
</gene>
<protein>
    <submittedName>
        <fullName evidence="1">CsbD family protein</fullName>
    </submittedName>
</protein>
<name>A0ACC6QT18_9ACTN</name>
<evidence type="ECO:0000313" key="2">
    <source>
        <dbReference type="Proteomes" id="UP001375539"/>
    </source>
</evidence>
<keyword evidence="2" id="KW-1185">Reference proteome</keyword>